<dbReference type="PROSITE" id="PS50600">
    <property type="entry name" value="ULP_PROTEASE"/>
    <property type="match status" value="1"/>
</dbReference>
<evidence type="ECO:0000313" key="8">
    <source>
        <dbReference type="Proteomes" id="UP001054902"/>
    </source>
</evidence>
<keyword evidence="4" id="KW-0175">Coiled coil</keyword>
<accession>A0AAD3HCQ5</accession>
<evidence type="ECO:0000256" key="1">
    <source>
        <dbReference type="ARBA" id="ARBA00005234"/>
    </source>
</evidence>
<feature type="domain" description="Ubiquitin-like protease family profile" evidence="6">
    <location>
        <begin position="765"/>
        <end position="949"/>
    </location>
</feature>
<sequence length="1034" mass="119022">MTRPEPMDASSEEEGNEYNSSCVKLGKTFKLEDQKCWIQVPDSYDLAFQINILKLLKKYPDQRNARVIVGFNGDYYFYRTIQSDANREERDRVADYWDNLDKYDCDDDSALYDLLQRARQNHSIIVAFTVDSDEGSSMYYENDEENANDGKNEARHEDENELVSDDSTKDEEKNVYPAISEIASKVIPDSRHKLINLDNDDVSMEKVDQGFNLYSEALGEKTEDGDKQSCTKLTNSKRNGDGILSTKSSKKQKKIKEQNSAEISKTAEKAGNDNVGKKSTSKEKAKKTDIETNKVTSPQSSPKPQSRHFLDEDITSSTGSPLYKSPLRRSTRSSTRKSRRKDVKEVIELSSDEESDDDIPTPQPTPSCDNDAAIAASLNQEVNQELNHSIRNNTGTEQEECENYSRRISPRTRSRGSKCFVECNRVAIGNCVYFENMELSFVCNKFELDLDHKCKLRIDVKEIEEIHYYMPDRHELGTESNIDAESDESKEEYNGNENDPNESADSSDDDNGSDLKKNLNAQKKRIAIDDEEDEEDEEQSRKVVSPDFEDDFEEAKSSTNEEIADDNSRESIDNVETTSLSPKPDYVSKSIIEPTEEAEDDIRSHYYLILRAKPSKENGLTTFTSNKHYYKSMPKTTPTKSTQLAKRYIVIKSSSQTDFESLITLLKENVTIGMYFVNDNNRLTHENLGEEIVSLLNAKKPLKPICKENETALVFPSLLLETELDSVSSNLNEPNGKIGQNHESMFIRLAIKEKVPNGKQNNHIITIRGEDYDRLSPGEFLNDTLIDFWISWLIYNMGNVSNQVHVFTTQFYTKLEEEGVESVKSWTAKKNIDIFEKKYVFVPVNKDIHWSLLVIVNPGNIFSDDDEEARNQNLEHPYILFMDSLRAHKKARLQKTLHKWLNAEAARLGKFDRKDPYENSTCPVENAHVPRQDNCWDCGVFICRYAFAMLQLLDTRIQCKLADWRDAKFRRDIIKEYITETEAFDFGMDDIARLREEMAILIQDLHQIYKQKIEEKKTKKRDKKQHIQMQQENN</sequence>
<keyword evidence="8" id="KW-1185">Reference proteome</keyword>
<evidence type="ECO:0000313" key="7">
    <source>
        <dbReference type="EMBL" id="GFH58426.1"/>
    </source>
</evidence>
<feature type="compositionally biased region" description="Acidic residues" evidence="5">
    <location>
        <begin position="350"/>
        <end position="359"/>
    </location>
</feature>
<feature type="compositionally biased region" description="Basic and acidic residues" evidence="5">
    <location>
        <begin position="219"/>
        <end position="229"/>
    </location>
</feature>
<gene>
    <name evidence="7" type="ORF">CTEN210_14902</name>
</gene>
<feature type="compositionally biased region" description="Basic and acidic residues" evidence="5">
    <location>
        <begin position="280"/>
        <end position="292"/>
    </location>
</feature>
<proteinExistence type="inferred from homology"/>
<feature type="region of interest" description="Disordered" evidence="5">
    <location>
        <begin position="477"/>
        <end position="583"/>
    </location>
</feature>
<comment type="similarity">
    <text evidence="1">Belongs to the peptidase C48 family.</text>
</comment>
<evidence type="ECO:0000259" key="6">
    <source>
        <dbReference type="PROSITE" id="PS50600"/>
    </source>
</evidence>
<reference evidence="7 8" key="1">
    <citation type="journal article" date="2021" name="Sci. Rep.">
        <title>The genome of the diatom Chaetoceros tenuissimus carries an ancient integrated fragment of an extant virus.</title>
        <authorList>
            <person name="Hongo Y."/>
            <person name="Kimura K."/>
            <person name="Takaki Y."/>
            <person name="Yoshida Y."/>
            <person name="Baba S."/>
            <person name="Kobayashi G."/>
            <person name="Nagasaki K."/>
            <person name="Hano T."/>
            <person name="Tomaru Y."/>
        </authorList>
    </citation>
    <scope>NUCLEOTIDE SEQUENCE [LARGE SCALE GENOMIC DNA]</scope>
    <source>
        <strain evidence="7 8">NIES-3715</strain>
    </source>
</reference>
<dbReference type="AlphaFoldDB" id="A0AAD3HCQ5"/>
<dbReference type="Proteomes" id="UP001054902">
    <property type="component" value="Unassembled WGS sequence"/>
</dbReference>
<feature type="region of interest" description="Disordered" evidence="5">
    <location>
        <begin position="136"/>
        <end position="173"/>
    </location>
</feature>
<feature type="compositionally biased region" description="Acidic residues" evidence="5">
    <location>
        <begin position="499"/>
        <end position="512"/>
    </location>
</feature>
<evidence type="ECO:0000256" key="2">
    <source>
        <dbReference type="ARBA" id="ARBA00022670"/>
    </source>
</evidence>
<dbReference type="Gene3D" id="3.30.310.130">
    <property type="entry name" value="Ubiquitin-related"/>
    <property type="match status" value="1"/>
</dbReference>
<dbReference type="EMBL" id="BLLK01000062">
    <property type="protein sequence ID" value="GFH58426.1"/>
    <property type="molecule type" value="Genomic_DNA"/>
</dbReference>
<dbReference type="SUPFAM" id="SSF54001">
    <property type="entry name" value="Cysteine proteinases"/>
    <property type="match status" value="1"/>
</dbReference>
<organism evidence="7 8">
    <name type="scientific">Chaetoceros tenuissimus</name>
    <dbReference type="NCBI Taxonomy" id="426638"/>
    <lineage>
        <taxon>Eukaryota</taxon>
        <taxon>Sar</taxon>
        <taxon>Stramenopiles</taxon>
        <taxon>Ochrophyta</taxon>
        <taxon>Bacillariophyta</taxon>
        <taxon>Coscinodiscophyceae</taxon>
        <taxon>Chaetocerotophycidae</taxon>
        <taxon>Chaetocerotales</taxon>
        <taxon>Chaetocerotaceae</taxon>
        <taxon>Chaetoceros</taxon>
    </lineage>
</organism>
<feature type="compositionally biased region" description="Polar residues" evidence="5">
    <location>
        <begin position="293"/>
        <end position="304"/>
    </location>
</feature>
<feature type="coiled-coil region" evidence="4">
    <location>
        <begin position="991"/>
        <end position="1033"/>
    </location>
</feature>
<dbReference type="Pfam" id="PF02902">
    <property type="entry name" value="Peptidase_C48"/>
    <property type="match status" value="1"/>
</dbReference>
<keyword evidence="2" id="KW-0645">Protease</keyword>
<dbReference type="InterPro" id="IPR003653">
    <property type="entry name" value="Peptidase_C48_C"/>
</dbReference>
<evidence type="ECO:0000256" key="5">
    <source>
        <dbReference type="SAM" id="MobiDB-lite"/>
    </source>
</evidence>
<dbReference type="PANTHER" id="PTHR47764">
    <property type="entry name" value="UBIQUITIN-LIKE-SPECIFIC PROTEASE 2B-RELATED"/>
    <property type="match status" value="1"/>
</dbReference>
<feature type="compositionally biased region" description="Acidic residues" evidence="5">
    <location>
        <begin position="529"/>
        <end position="538"/>
    </location>
</feature>
<evidence type="ECO:0000256" key="4">
    <source>
        <dbReference type="SAM" id="Coils"/>
    </source>
</evidence>
<dbReference type="GO" id="GO:0006508">
    <property type="term" value="P:proteolysis"/>
    <property type="evidence" value="ECO:0007669"/>
    <property type="project" value="UniProtKB-KW"/>
</dbReference>
<dbReference type="GO" id="GO:0008234">
    <property type="term" value="F:cysteine-type peptidase activity"/>
    <property type="evidence" value="ECO:0007669"/>
    <property type="project" value="InterPro"/>
</dbReference>
<feature type="compositionally biased region" description="Basic and acidic residues" evidence="5">
    <location>
        <begin position="255"/>
        <end position="271"/>
    </location>
</feature>
<dbReference type="InterPro" id="IPR038765">
    <property type="entry name" value="Papain-like_cys_pep_sf"/>
</dbReference>
<feature type="region of interest" description="Disordered" evidence="5">
    <location>
        <begin position="219"/>
        <end position="369"/>
    </location>
</feature>
<evidence type="ECO:0000256" key="3">
    <source>
        <dbReference type="ARBA" id="ARBA00022801"/>
    </source>
</evidence>
<comment type="caution">
    <text evidence="7">The sequence shown here is derived from an EMBL/GenBank/DDBJ whole genome shotgun (WGS) entry which is preliminary data.</text>
</comment>
<protein>
    <recommendedName>
        <fullName evidence="6">Ubiquitin-like protease family profile domain-containing protein</fullName>
    </recommendedName>
</protein>
<dbReference type="Gene3D" id="1.10.418.20">
    <property type="match status" value="1"/>
</dbReference>
<name>A0AAD3HCQ5_9STRA</name>
<keyword evidence="3" id="KW-0378">Hydrolase</keyword>
<feature type="compositionally biased region" description="Basic and acidic residues" evidence="5">
    <location>
        <begin position="148"/>
        <end position="158"/>
    </location>
</feature>
<feature type="compositionally biased region" description="Basic residues" evidence="5">
    <location>
        <begin position="326"/>
        <end position="341"/>
    </location>
</feature>
<dbReference type="PANTHER" id="PTHR47764:SF2">
    <property type="entry name" value="UBIQUITIN-LIKE PROTEASE FAMILY PROFILE DOMAIN-CONTAINING PROTEIN"/>
    <property type="match status" value="1"/>
</dbReference>